<proteinExistence type="predicted"/>
<dbReference type="AlphaFoldDB" id="A0A4R6YMG8"/>
<dbReference type="RefSeq" id="WP_133821429.1">
    <property type="nucleotide sequence ID" value="NZ_SNZH01000020.1"/>
</dbReference>
<protein>
    <submittedName>
        <fullName evidence="1">Uncharacterized protein</fullName>
    </submittedName>
</protein>
<accession>A0A4R6YMG8</accession>
<organism evidence="1 2">
    <name type="scientific">Tahibacter aquaticus</name>
    <dbReference type="NCBI Taxonomy" id="520092"/>
    <lineage>
        <taxon>Bacteria</taxon>
        <taxon>Pseudomonadati</taxon>
        <taxon>Pseudomonadota</taxon>
        <taxon>Gammaproteobacteria</taxon>
        <taxon>Lysobacterales</taxon>
        <taxon>Rhodanobacteraceae</taxon>
        <taxon>Tahibacter</taxon>
    </lineage>
</organism>
<keyword evidence="2" id="KW-1185">Reference proteome</keyword>
<reference evidence="1 2" key="1">
    <citation type="submission" date="2019-03" db="EMBL/GenBank/DDBJ databases">
        <title>Genomic Encyclopedia of Type Strains, Phase IV (KMG-IV): sequencing the most valuable type-strain genomes for metagenomic binning, comparative biology and taxonomic classification.</title>
        <authorList>
            <person name="Goeker M."/>
        </authorList>
    </citation>
    <scope>NUCLEOTIDE SEQUENCE [LARGE SCALE GENOMIC DNA]</scope>
    <source>
        <strain evidence="1 2">DSM 21667</strain>
    </source>
</reference>
<dbReference type="EMBL" id="SNZH01000020">
    <property type="protein sequence ID" value="TDR38619.1"/>
    <property type="molecule type" value="Genomic_DNA"/>
</dbReference>
<evidence type="ECO:0000313" key="2">
    <source>
        <dbReference type="Proteomes" id="UP000295293"/>
    </source>
</evidence>
<sequence>MLTSYFVAHVEEGIVVVGVGAAPLSEILALAPSCSATVFVVEPVQVGIRVRCGTAEFTESDIVPRYRHPSERVGAWLRVLPIADKALAQCDRMELSLAEDIEDWFVDEAVLGWHRVTPEDGRRRLEDPRRQLGDTALLLRGQRAALTALLEAIGQLVTCDKSRHDARTC</sequence>
<name>A0A4R6YMG8_9GAMM</name>
<gene>
    <name evidence="1" type="ORF">DFR29_120120</name>
</gene>
<dbReference type="Proteomes" id="UP000295293">
    <property type="component" value="Unassembled WGS sequence"/>
</dbReference>
<comment type="caution">
    <text evidence="1">The sequence shown here is derived from an EMBL/GenBank/DDBJ whole genome shotgun (WGS) entry which is preliminary data.</text>
</comment>
<evidence type="ECO:0000313" key="1">
    <source>
        <dbReference type="EMBL" id="TDR38619.1"/>
    </source>
</evidence>